<evidence type="ECO:0000259" key="1">
    <source>
        <dbReference type="PROSITE" id="PS00028"/>
    </source>
</evidence>
<sequence length="404" mass="45821">MLRMIAKIALMMGTGTMILTASGALGKKWESNKNCEACHQEISKKWKTSRHAHSHFSKNDLFKKSLEYIVRKNPTIILDEVKVKCARCHNPRLTKRHISDEEKVGLLFGDHQTTKHFHSMLDNVTMKNGINCMVCHNIDEIHLDKKKGSGGMKSVKFGPQGVMFGPFADAVSPYHKTKQRAHFVGNKPTLCFVCHYSFKNANGVEVYATGKEYDRFKVNEEGCKDCHMSKKYKGFASNFASNGQSPKARMVRIHRFASVDNSNVLNDYVDVKGSTEGHTFVVTLRNKAPHKVPTGYGLREIILKVTFLDKNDKLLETKQYVLGTQWVDAAGKPTIPHLAVKIAKDTRMDGKSTKAYRFTIPKNAVYATYSFSYRLISKELAKKIGITDPFFLREYTFSQQRVHL</sequence>
<proteinExistence type="predicted"/>
<accession>A0A1W1E8I2</accession>
<dbReference type="PROSITE" id="PS00028">
    <property type="entry name" value="ZINC_FINGER_C2H2_1"/>
    <property type="match status" value="1"/>
</dbReference>
<name>A0A1W1E8I2_9ZZZZ</name>
<feature type="domain" description="C2H2-type" evidence="1">
    <location>
        <begin position="35"/>
        <end position="55"/>
    </location>
</feature>
<dbReference type="SUPFAM" id="SSF48695">
    <property type="entry name" value="Multiheme cytochromes"/>
    <property type="match status" value="1"/>
</dbReference>
<dbReference type="Gene3D" id="1.10.1130.10">
    <property type="entry name" value="Flavocytochrome C3, Chain A"/>
    <property type="match status" value="1"/>
</dbReference>
<organism evidence="2">
    <name type="scientific">hydrothermal vent metagenome</name>
    <dbReference type="NCBI Taxonomy" id="652676"/>
    <lineage>
        <taxon>unclassified sequences</taxon>
        <taxon>metagenomes</taxon>
        <taxon>ecological metagenomes</taxon>
    </lineage>
</organism>
<dbReference type="InterPro" id="IPR013087">
    <property type="entry name" value="Znf_C2H2_type"/>
</dbReference>
<dbReference type="Pfam" id="PF13435">
    <property type="entry name" value="Cytochrome_C554"/>
    <property type="match status" value="1"/>
</dbReference>
<reference evidence="2" key="1">
    <citation type="submission" date="2016-10" db="EMBL/GenBank/DDBJ databases">
        <authorList>
            <person name="de Groot N.N."/>
        </authorList>
    </citation>
    <scope>NUCLEOTIDE SEQUENCE</scope>
</reference>
<gene>
    <name evidence="2" type="ORF">MNB_SV-4-1102</name>
</gene>
<evidence type="ECO:0000313" key="2">
    <source>
        <dbReference type="EMBL" id="SFV90264.1"/>
    </source>
</evidence>
<dbReference type="AlphaFoldDB" id="A0A1W1E8I2"/>
<dbReference type="InterPro" id="IPR036280">
    <property type="entry name" value="Multihaem_cyt_sf"/>
</dbReference>
<protein>
    <recommendedName>
        <fullName evidence="1">C2H2-type domain-containing protein</fullName>
    </recommendedName>
</protein>
<dbReference type="InterPro" id="IPR023155">
    <property type="entry name" value="Cyt_c-552/4"/>
</dbReference>
<dbReference type="EMBL" id="FPIB01000012">
    <property type="protein sequence ID" value="SFV90264.1"/>
    <property type="molecule type" value="Genomic_DNA"/>
</dbReference>